<reference evidence="8 9" key="1">
    <citation type="journal article" date="2022" name="G3 (Bethesda)">
        <title>Enemy or ally: a genomic approach to elucidate the lifestyle of Phyllosticta citrichinaensis.</title>
        <authorList>
            <person name="Buijs V.A."/>
            <person name="Groenewald J.Z."/>
            <person name="Haridas S."/>
            <person name="LaButti K.M."/>
            <person name="Lipzen A."/>
            <person name="Martin F.M."/>
            <person name="Barry K."/>
            <person name="Grigoriev I.V."/>
            <person name="Crous P.W."/>
            <person name="Seidl M.F."/>
        </authorList>
    </citation>
    <scope>NUCLEOTIDE SEQUENCE [LARGE SCALE GENOMIC DNA]</scope>
    <source>
        <strain evidence="8 9">CBS 129764</strain>
    </source>
</reference>
<evidence type="ECO:0000256" key="2">
    <source>
        <dbReference type="ARBA" id="ARBA00022490"/>
    </source>
</evidence>
<evidence type="ECO:0000313" key="8">
    <source>
        <dbReference type="EMBL" id="KAK8173817.1"/>
    </source>
</evidence>
<dbReference type="EMBL" id="JBBWUH010000003">
    <property type="protein sequence ID" value="KAK8173817.1"/>
    <property type="molecule type" value="Genomic_DNA"/>
</dbReference>
<dbReference type="PANTHER" id="PTHR14344">
    <property type="entry name" value="WD REPEAT PROTEIN"/>
    <property type="match status" value="1"/>
</dbReference>
<dbReference type="PANTHER" id="PTHR14344:SF3">
    <property type="entry name" value="WD REPEAT-CONTAINING PROTEIN 6"/>
    <property type="match status" value="1"/>
</dbReference>
<dbReference type="InterPro" id="IPR036322">
    <property type="entry name" value="WD40_repeat_dom_sf"/>
</dbReference>
<evidence type="ECO:0000256" key="6">
    <source>
        <dbReference type="ARBA" id="ARBA00038255"/>
    </source>
</evidence>
<feature type="repeat" description="WD" evidence="7">
    <location>
        <begin position="792"/>
        <end position="827"/>
    </location>
</feature>
<dbReference type="SMART" id="SM00320">
    <property type="entry name" value="WD40"/>
    <property type="match status" value="6"/>
</dbReference>
<sequence>MSRFLQHGCARVPVTALAFCGKYVLSAEGPFLRVFQREKRAQILSKRLFKSQAVHGILEVHSSEQERSTIILVYGGLFVRLIKIFVDRPDELSKGPVCKVADWILDVASCPVPFDPTAGEKLDASADCSTVAVTAHNALLRFSWSINDPSLTLSSGELTCASRCMLYSAHCLWLSHSKVLVASGTAFGEILVWSCDFSSAAQAESSIHHFFTGHEGSIFGVRISSAFTTGDGNGSTYRLLASCSDDRTIRLWNVTSLPKSTVMPASQDVLGLVQDRETGFGANISDQSKSLAVAWGHTSRVWAVRFIERTQFRINQLMSFGEDATTRVWQLDYEVDSSQTLAVDFKLSDTSSFHSGKNIWSMATNYHYDGDKIEIVTGAADSAITSHLWPFERLESVAEHSKADVQRSFAFLSPGSVISTANSGQVWKADVVRKDGDVVWHSLGQFDELQGYSIAAGVPELGLAFIASKNGQVFCVGESSTHLSSLTQVEKKISGIYASSVCTPDGKTLVSLFVTQVGETVAEHFLFSRDAELKIVRKVALRLPSPFVPTSATYAILDGCSIGFVGSRSGGLLIFPEVPFHDTSEVCEYQFSARHKLHTPEATTRLLWAPSTALDSSKSLGLLISVGRDGRCTATDISQSLTTTLVHQSSLPLGPNAEGCYIDPQSKDLMVYGFRSKHFVLYNVTLEQEVLSVECGGAHRIWSFCPLPPGGGVGGTFVWNHANTFKLYHTAQASHDILRTGGHGREIKALAACPTRSGLLATGAEDTTLRLFQYGEVGLEHKHADFTSVKTIRKHVTGIQHLAWSADGRFLFSSGGGEEFFVWRVRNVPVIGLGVVCEAVCPTESENFDLRIMNFEVEQIGPKDPRDHGLDEDRDGGFIITMVFSDSTLRRYTYTSTLSTKTFRLIHVGTYATSCLTQVIHLDHRHFLTAGTDGYITFWPNIQTTSAFHEEAAVDTLRTELSFASRKMIHQSTVKALSHQNVTADTALLLTGGDDNAVALTLIKTRDNHEAKPLSTSVSTLLMPTAHAATVTASALLRCSEDKNRFLAVTSGNDQRVKVWEITVDLEKEGVEGVDVRCVADEPTAVADVSDMAVLGGKEEEEKKRTVVLVGVGMDAWTLDLGSHGE</sequence>
<evidence type="ECO:0000256" key="3">
    <source>
        <dbReference type="ARBA" id="ARBA00022574"/>
    </source>
</evidence>
<evidence type="ECO:0000256" key="7">
    <source>
        <dbReference type="PROSITE-ProRule" id="PRU00221"/>
    </source>
</evidence>
<accession>A0ABR1Y039</accession>
<dbReference type="InterPro" id="IPR019775">
    <property type="entry name" value="WD40_repeat_CS"/>
</dbReference>
<dbReference type="Gene3D" id="2.130.10.10">
    <property type="entry name" value="YVTN repeat-like/Quinoprotein amine dehydrogenase"/>
    <property type="match status" value="4"/>
</dbReference>
<evidence type="ECO:0000256" key="5">
    <source>
        <dbReference type="ARBA" id="ARBA00022737"/>
    </source>
</evidence>
<name>A0ABR1Y039_9PEZI</name>
<dbReference type="SUPFAM" id="SSF50978">
    <property type="entry name" value="WD40 repeat-like"/>
    <property type="match status" value="2"/>
</dbReference>
<evidence type="ECO:0000313" key="9">
    <source>
        <dbReference type="Proteomes" id="UP001456524"/>
    </source>
</evidence>
<keyword evidence="9" id="KW-1185">Reference proteome</keyword>
<feature type="repeat" description="WD" evidence="7">
    <location>
        <begin position="238"/>
        <end position="256"/>
    </location>
</feature>
<dbReference type="PROSITE" id="PS00678">
    <property type="entry name" value="WD_REPEATS_1"/>
    <property type="match status" value="1"/>
</dbReference>
<dbReference type="InterPro" id="IPR001680">
    <property type="entry name" value="WD40_rpt"/>
</dbReference>
<dbReference type="Proteomes" id="UP001456524">
    <property type="component" value="Unassembled WGS sequence"/>
</dbReference>
<keyword evidence="5" id="KW-0677">Repeat</keyword>
<evidence type="ECO:0000256" key="1">
    <source>
        <dbReference type="ARBA" id="ARBA00004496"/>
    </source>
</evidence>
<comment type="subcellular location">
    <subcellularLocation>
        <location evidence="1">Cytoplasm</location>
    </subcellularLocation>
</comment>
<dbReference type="InterPro" id="IPR015943">
    <property type="entry name" value="WD40/YVTN_repeat-like_dom_sf"/>
</dbReference>
<dbReference type="PROSITE" id="PS50082">
    <property type="entry name" value="WD_REPEATS_2"/>
    <property type="match status" value="2"/>
</dbReference>
<proteinExistence type="inferred from homology"/>
<organism evidence="8 9">
    <name type="scientific">Phyllosticta citrichinensis</name>
    <dbReference type="NCBI Taxonomy" id="1130410"/>
    <lineage>
        <taxon>Eukaryota</taxon>
        <taxon>Fungi</taxon>
        <taxon>Dikarya</taxon>
        <taxon>Ascomycota</taxon>
        <taxon>Pezizomycotina</taxon>
        <taxon>Dothideomycetes</taxon>
        <taxon>Dothideomycetes incertae sedis</taxon>
        <taxon>Botryosphaeriales</taxon>
        <taxon>Phyllostictaceae</taxon>
        <taxon>Phyllosticta</taxon>
    </lineage>
</organism>
<comment type="similarity">
    <text evidence="6">Belongs to the WD repeat WDR6 family.</text>
</comment>
<keyword evidence="2" id="KW-0963">Cytoplasm</keyword>
<keyword evidence="3 7" id="KW-0853">WD repeat</keyword>
<comment type="caution">
    <text evidence="8">The sequence shown here is derived from an EMBL/GenBank/DDBJ whole genome shotgun (WGS) entry which is preliminary data.</text>
</comment>
<evidence type="ECO:0000256" key="4">
    <source>
        <dbReference type="ARBA" id="ARBA00022694"/>
    </source>
</evidence>
<keyword evidence="4" id="KW-0819">tRNA processing</keyword>
<gene>
    <name evidence="8" type="ORF">IWX90DRAFT_427988</name>
</gene>
<dbReference type="InterPro" id="IPR051973">
    <property type="entry name" value="tRNA_Anticodon_Mtase-Reg"/>
</dbReference>
<protein>
    <submittedName>
        <fullName evidence="8">WD40-repeat-containing domain protein</fullName>
    </submittedName>
</protein>
<dbReference type="Pfam" id="PF00400">
    <property type="entry name" value="WD40"/>
    <property type="match status" value="2"/>
</dbReference>